<proteinExistence type="predicted"/>
<evidence type="ECO:0000313" key="2">
    <source>
        <dbReference type="EMBL" id="KAL2800604.1"/>
    </source>
</evidence>
<dbReference type="EMBL" id="JBFTWV010000003">
    <property type="protein sequence ID" value="KAL2800604.1"/>
    <property type="molecule type" value="Genomic_DNA"/>
</dbReference>
<feature type="region of interest" description="Disordered" evidence="1">
    <location>
        <begin position="45"/>
        <end position="80"/>
    </location>
</feature>
<evidence type="ECO:0008006" key="4">
    <source>
        <dbReference type="Google" id="ProtNLM"/>
    </source>
</evidence>
<reference evidence="2 3" key="1">
    <citation type="submission" date="2024-07" db="EMBL/GenBank/DDBJ databases">
        <title>Section-level genome sequencing and comparative genomics of Aspergillus sections Usti and Cavernicolus.</title>
        <authorList>
            <consortium name="Lawrence Berkeley National Laboratory"/>
            <person name="Nybo J.L."/>
            <person name="Vesth T.C."/>
            <person name="Theobald S."/>
            <person name="Frisvad J.C."/>
            <person name="Larsen T.O."/>
            <person name="Kjaerboelling I."/>
            <person name="Rothschild-Mancinelli K."/>
            <person name="Lyhne E.K."/>
            <person name="Kogle M.E."/>
            <person name="Barry K."/>
            <person name="Clum A."/>
            <person name="Na H."/>
            <person name="Ledsgaard L."/>
            <person name="Lin J."/>
            <person name="Lipzen A."/>
            <person name="Kuo A."/>
            <person name="Riley R."/>
            <person name="Mondo S."/>
            <person name="Labutti K."/>
            <person name="Haridas S."/>
            <person name="Pangalinan J."/>
            <person name="Salamov A.A."/>
            <person name="Simmons B.A."/>
            <person name="Magnuson J.K."/>
            <person name="Chen J."/>
            <person name="Drula E."/>
            <person name="Henrissat B."/>
            <person name="Wiebenga A."/>
            <person name="Lubbers R.J."/>
            <person name="Gomes A.C."/>
            <person name="Makela M.R."/>
            <person name="Stajich J."/>
            <person name="Grigoriev I.V."/>
            <person name="Mortensen U.H."/>
            <person name="De Vries R.P."/>
            <person name="Baker S.E."/>
            <person name="Andersen M.R."/>
        </authorList>
    </citation>
    <scope>NUCLEOTIDE SEQUENCE [LARGE SCALE GENOMIC DNA]</scope>
    <source>
        <strain evidence="2 3">CBS 209.92</strain>
    </source>
</reference>
<dbReference type="PANTHER" id="PTHR40618:SF1">
    <property type="entry name" value="B-ZIP TRANSCRIPTION FACTOR (EUROFUNG)"/>
    <property type="match status" value="1"/>
</dbReference>
<dbReference type="Proteomes" id="UP001610563">
    <property type="component" value="Unassembled WGS sequence"/>
</dbReference>
<gene>
    <name evidence="2" type="ORF">BJX66DRAFT_150986</name>
</gene>
<dbReference type="PANTHER" id="PTHR40618">
    <property type="entry name" value="B-ZIP TRANSCRIPTION FACTOR (EUROFUNG)-RELATED"/>
    <property type="match status" value="1"/>
</dbReference>
<dbReference type="InterPro" id="IPR046347">
    <property type="entry name" value="bZIP_sf"/>
</dbReference>
<evidence type="ECO:0000313" key="3">
    <source>
        <dbReference type="Proteomes" id="UP001610563"/>
    </source>
</evidence>
<organism evidence="2 3">
    <name type="scientific">Aspergillus keveii</name>
    <dbReference type="NCBI Taxonomy" id="714993"/>
    <lineage>
        <taxon>Eukaryota</taxon>
        <taxon>Fungi</taxon>
        <taxon>Dikarya</taxon>
        <taxon>Ascomycota</taxon>
        <taxon>Pezizomycotina</taxon>
        <taxon>Eurotiomycetes</taxon>
        <taxon>Eurotiomycetidae</taxon>
        <taxon>Eurotiales</taxon>
        <taxon>Aspergillaceae</taxon>
        <taxon>Aspergillus</taxon>
        <taxon>Aspergillus subgen. Nidulantes</taxon>
    </lineage>
</organism>
<sequence length="182" mass="20469">MTEQSTPNQNVPTMWDSFTLSHYLSLINGTIENLEAGDTLATHKQTNAHTKNSKPRHTALVPENQKRGRPRKADSSGDLGTIEKRRVQLRRAQRAYRFRKEERITALSKKVSELEQKLLIVRSLYLSTHAVVMSLGFPLLYGNHVSAKLLHENLQLLLVNTDAASTTTKPPSSTEPTIYIPV</sequence>
<accession>A0ABR4GNF3</accession>
<dbReference type="CDD" id="cd14688">
    <property type="entry name" value="bZIP_YAP"/>
    <property type="match status" value="1"/>
</dbReference>
<dbReference type="SUPFAM" id="SSF57959">
    <property type="entry name" value="Leucine zipper domain"/>
    <property type="match status" value="1"/>
</dbReference>
<evidence type="ECO:0000256" key="1">
    <source>
        <dbReference type="SAM" id="MobiDB-lite"/>
    </source>
</evidence>
<feature type="compositionally biased region" description="Basic and acidic residues" evidence="1">
    <location>
        <begin position="71"/>
        <end position="80"/>
    </location>
</feature>
<protein>
    <recommendedName>
        <fullName evidence="4">BZIP domain-containing protein</fullName>
    </recommendedName>
</protein>
<keyword evidence="3" id="KW-1185">Reference proteome</keyword>
<dbReference type="Gene3D" id="1.20.5.170">
    <property type="match status" value="1"/>
</dbReference>
<name>A0ABR4GNF3_9EURO</name>
<comment type="caution">
    <text evidence="2">The sequence shown here is derived from an EMBL/GenBank/DDBJ whole genome shotgun (WGS) entry which is preliminary data.</text>
</comment>